<dbReference type="PANTHER" id="PTHR30055">
    <property type="entry name" value="HTH-TYPE TRANSCRIPTIONAL REGULATOR RUTR"/>
    <property type="match status" value="1"/>
</dbReference>
<evidence type="ECO:0000259" key="4">
    <source>
        <dbReference type="PROSITE" id="PS50977"/>
    </source>
</evidence>
<keyword evidence="2" id="KW-0238">DNA-binding</keyword>
<dbReference type="InterPro" id="IPR050109">
    <property type="entry name" value="HTH-type_TetR-like_transc_reg"/>
</dbReference>
<evidence type="ECO:0000313" key="5">
    <source>
        <dbReference type="EMBL" id="CAB4898710.1"/>
    </source>
</evidence>
<dbReference type="SUPFAM" id="SSF48498">
    <property type="entry name" value="Tetracyclin repressor-like, C-terminal domain"/>
    <property type="match status" value="1"/>
</dbReference>
<evidence type="ECO:0000256" key="1">
    <source>
        <dbReference type="ARBA" id="ARBA00023015"/>
    </source>
</evidence>
<accession>A0A6J7G1N7</accession>
<dbReference type="AlphaFoldDB" id="A0A6J7G1N7"/>
<dbReference type="Gene3D" id="1.10.357.10">
    <property type="entry name" value="Tetracycline Repressor, domain 2"/>
    <property type="match status" value="1"/>
</dbReference>
<dbReference type="InterPro" id="IPR025996">
    <property type="entry name" value="MT1864/Rv1816-like_C"/>
</dbReference>
<dbReference type="PROSITE" id="PS50977">
    <property type="entry name" value="HTH_TETR_2"/>
    <property type="match status" value="1"/>
</dbReference>
<dbReference type="InterPro" id="IPR036271">
    <property type="entry name" value="Tet_transcr_reg_TetR-rel_C_sf"/>
</dbReference>
<protein>
    <submittedName>
        <fullName evidence="5">Unannotated protein</fullName>
    </submittedName>
</protein>
<dbReference type="InterPro" id="IPR001647">
    <property type="entry name" value="HTH_TetR"/>
</dbReference>
<feature type="domain" description="HTH tetR-type" evidence="4">
    <location>
        <begin position="14"/>
        <end position="74"/>
    </location>
</feature>
<evidence type="ECO:0000256" key="3">
    <source>
        <dbReference type="ARBA" id="ARBA00023163"/>
    </source>
</evidence>
<gene>
    <name evidence="5" type="ORF">UFOPK3564_00447</name>
</gene>
<sequence>MSDAPATRRERLRLQTLEEIKRHALAQIAEGGTGALSLNAIGKAMGMSGPAIYRYFPSRDAVLEALVTDGYAALTAALESAAAAATRRAPARRVEALGVAYRDWAVAQPHLYGMLFGLRPTGYRDPDEAIAAVNGSMVVLLQAIGAVVGDREAPAPADHLDRELARWSAARGYGPEVDPRTLRLGVLAWTRLHGVVGLELAGVLADMELDPVLLIEAEVRSIVAAAGGS</sequence>
<name>A0A6J7G1N7_9ZZZZ</name>
<dbReference type="InterPro" id="IPR009057">
    <property type="entry name" value="Homeodomain-like_sf"/>
</dbReference>
<reference evidence="5" key="1">
    <citation type="submission" date="2020-05" db="EMBL/GenBank/DDBJ databases">
        <authorList>
            <person name="Chiriac C."/>
            <person name="Salcher M."/>
            <person name="Ghai R."/>
            <person name="Kavagutti S V."/>
        </authorList>
    </citation>
    <scope>NUCLEOTIDE SEQUENCE</scope>
</reference>
<evidence type="ECO:0000256" key="2">
    <source>
        <dbReference type="ARBA" id="ARBA00023125"/>
    </source>
</evidence>
<dbReference type="GO" id="GO:0000976">
    <property type="term" value="F:transcription cis-regulatory region binding"/>
    <property type="evidence" value="ECO:0007669"/>
    <property type="project" value="TreeGrafter"/>
</dbReference>
<organism evidence="5">
    <name type="scientific">freshwater metagenome</name>
    <dbReference type="NCBI Taxonomy" id="449393"/>
    <lineage>
        <taxon>unclassified sequences</taxon>
        <taxon>metagenomes</taxon>
        <taxon>ecological metagenomes</taxon>
    </lineage>
</organism>
<keyword evidence="3" id="KW-0804">Transcription</keyword>
<keyword evidence="1" id="KW-0805">Transcription regulation</keyword>
<dbReference type="SUPFAM" id="SSF46689">
    <property type="entry name" value="Homeodomain-like"/>
    <property type="match status" value="1"/>
</dbReference>
<dbReference type="PANTHER" id="PTHR30055:SF243">
    <property type="entry name" value="HTH-TYPE TRANSCRIPTIONAL REGULATOR RV1816"/>
    <property type="match status" value="1"/>
</dbReference>
<dbReference type="Pfam" id="PF13305">
    <property type="entry name" value="TetR_C_33"/>
    <property type="match status" value="1"/>
</dbReference>
<proteinExistence type="predicted"/>
<dbReference type="EMBL" id="CAFBMK010000015">
    <property type="protein sequence ID" value="CAB4898710.1"/>
    <property type="molecule type" value="Genomic_DNA"/>
</dbReference>
<dbReference type="Pfam" id="PF00440">
    <property type="entry name" value="TetR_N"/>
    <property type="match status" value="1"/>
</dbReference>
<dbReference type="GO" id="GO:0003700">
    <property type="term" value="F:DNA-binding transcription factor activity"/>
    <property type="evidence" value="ECO:0007669"/>
    <property type="project" value="TreeGrafter"/>
</dbReference>